<feature type="coiled-coil region" evidence="1">
    <location>
        <begin position="812"/>
        <end position="846"/>
    </location>
</feature>
<reference evidence="3 4" key="1">
    <citation type="journal article" date="2011" name="Science">
        <title>The ecoresponsive genome of Daphnia pulex.</title>
        <authorList>
            <person name="Colbourne J.K."/>
            <person name="Pfrender M.E."/>
            <person name="Gilbert D."/>
            <person name="Thomas W.K."/>
            <person name="Tucker A."/>
            <person name="Oakley T.H."/>
            <person name="Tokishita S."/>
            <person name="Aerts A."/>
            <person name="Arnold G.J."/>
            <person name="Basu M.K."/>
            <person name="Bauer D.J."/>
            <person name="Caceres C.E."/>
            <person name="Carmel L."/>
            <person name="Casola C."/>
            <person name="Choi J.H."/>
            <person name="Detter J.C."/>
            <person name="Dong Q."/>
            <person name="Dusheyko S."/>
            <person name="Eads B.D."/>
            <person name="Frohlich T."/>
            <person name="Geiler-Samerotte K.A."/>
            <person name="Gerlach D."/>
            <person name="Hatcher P."/>
            <person name="Jogdeo S."/>
            <person name="Krijgsveld J."/>
            <person name="Kriventseva E.V."/>
            <person name="Kultz D."/>
            <person name="Laforsch C."/>
            <person name="Lindquist E."/>
            <person name="Lopez J."/>
            <person name="Manak J.R."/>
            <person name="Muller J."/>
            <person name="Pangilinan J."/>
            <person name="Patwardhan R.P."/>
            <person name="Pitluck S."/>
            <person name="Pritham E.J."/>
            <person name="Rechtsteiner A."/>
            <person name="Rho M."/>
            <person name="Rogozin I.B."/>
            <person name="Sakarya O."/>
            <person name="Salamov A."/>
            <person name="Schaack S."/>
            <person name="Shapiro H."/>
            <person name="Shiga Y."/>
            <person name="Skalitzky C."/>
            <person name="Smith Z."/>
            <person name="Souvorov A."/>
            <person name="Sung W."/>
            <person name="Tang Z."/>
            <person name="Tsuchiya D."/>
            <person name="Tu H."/>
            <person name="Vos H."/>
            <person name="Wang M."/>
            <person name="Wolf Y.I."/>
            <person name="Yamagata H."/>
            <person name="Yamada T."/>
            <person name="Ye Y."/>
            <person name="Shaw J.R."/>
            <person name="Andrews J."/>
            <person name="Crease T.J."/>
            <person name="Tang H."/>
            <person name="Lucas S.M."/>
            <person name="Robertson H.M."/>
            <person name="Bork P."/>
            <person name="Koonin E.V."/>
            <person name="Zdobnov E.M."/>
            <person name="Grigoriev I.V."/>
            <person name="Lynch M."/>
            <person name="Boore J.L."/>
        </authorList>
    </citation>
    <scope>NUCLEOTIDE SEQUENCE [LARGE SCALE GENOMIC DNA]</scope>
</reference>
<evidence type="ECO:0000313" key="4">
    <source>
        <dbReference type="Proteomes" id="UP000000305"/>
    </source>
</evidence>
<evidence type="ECO:0000313" key="3">
    <source>
        <dbReference type="EMBL" id="EFX62181.1"/>
    </source>
</evidence>
<feature type="compositionally biased region" description="Basic and acidic residues" evidence="2">
    <location>
        <begin position="298"/>
        <end position="313"/>
    </location>
</feature>
<keyword evidence="1" id="KW-0175">Coiled coil</keyword>
<evidence type="ECO:0000256" key="2">
    <source>
        <dbReference type="SAM" id="MobiDB-lite"/>
    </source>
</evidence>
<feature type="compositionally biased region" description="Basic and acidic residues" evidence="2">
    <location>
        <begin position="713"/>
        <end position="725"/>
    </location>
</feature>
<organism evidence="3 4">
    <name type="scientific">Daphnia pulex</name>
    <name type="common">Water flea</name>
    <dbReference type="NCBI Taxonomy" id="6669"/>
    <lineage>
        <taxon>Eukaryota</taxon>
        <taxon>Metazoa</taxon>
        <taxon>Ecdysozoa</taxon>
        <taxon>Arthropoda</taxon>
        <taxon>Crustacea</taxon>
        <taxon>Branchiopoda</taxon>
        <taxon>Diplostraca</taxon>
        <taxon>Cladocera</taxon>
        <taxon>Anomopoda</taxon>
        <taxon>Daphniidae</taxon>
        <taxon>Daphnia</taxon>
    </lineage>
</organism>
<dbReference type="EMBL" id="GL733778">
    <property type="protein sequence ID" value="EFX62181.1"/>
    <property type="molecule type" value="Genomic_DNA"/>
</dbReference>
<dbReference type="HOGENOM" id="CLU_320612_0_0_1"/>
<sequence length="905" mass="103143">MAVKHDMLSRDWSDKEFKDFVKNKMSEDEYKKALEGEYDLPDDWNLKGILQDSKYNTPEVNSKLDLNKVRQNPHFGELGTSFRFNLSNKQISDLLNGSDEDQKVGAQLYNQDANKSPILTELFKRNKQGDKFLESLNNLSDDHVQDYARDVLKMAQEGKKIDNAPVGKVLAALPQADAYKLVSKGSNYKTYYRFLPDDLKNRFNDEKLGITGGKHGQEIDDPEENFDNWDAGDGFDAGASEWIAKNGKLSDAQAEHIMRHGSLDARFNMFHDQDINPDIKLQMYNKWNDDDYSHGYDQDDYKEHHYDNKRDSDDGNDLWSEASERAEEEYPLGDFLRDQNSDVWDDAFEIGGRDAATQAIIDAEFDGDEESAYDSHRESLSDAESSHYHDLVRERYRDNALDHEDNIPRDLLDHPDHMNEPGYQSTHKGEPAKNIKNLNLFWSNQSNEAQTWNDNQFSKPYINFNHAQIHPDQIKAGLNSHAKFHQDKLLEDYYKGNPRDLEMKTFKGKQYIKLYRGVAGEYGQKIADKLGYDKSTHSIPNKNIDIPSAPFSSWTQDKHMATRFAAGRGGTQGGLPVVIEKWHPIEDVAHTGFYSQHIEMNPAHPDESEIIIKHPGLKSKIKSTDLHIGLPSDDMTVMYYWFPKTPVKTVTKTEVIEKIVEKEKIVYKQSSDKNTNTSENRNIETKTITRPDGTVETITTDKSTVQTTANEKTTTESTKETEKSQSKVAKATTTTVTQRDWMLGVSAHTDASNPSKIGKDSVTYQAEISRNILGPVYQLGFKKGSIVSENDVKVAVLETKLESLSMLTESKLDSISDKMDVLFDKIDRLQRDVNHQSHDVSKLMERDNFTQTATLKNTQEIQHLYERHEKLQKEANYAKGALGIIGIIFGALATSAWDIIKAFLK</sequence>
<dbReference type="AlphaFoldDB" id="E9I1F2"/>
<dbReference type="KEGG" id="dpx:DAPPUDRAFT_120457"/>
<dbReference type="Proteomes" id="UP000000305">
    <property type="component" value="Unassembled WGS sequence"/>
</dbReference>
<gene>
    <name evidence="3" type="ORF">DAPPUDRAFT_120457</name>
</gene>
<protein>
    <submittedName>
        <fullName evidence="3">Uncharacterized protein</fullName>
    </submittedName>
</protein>
<keyword evidence="4" id="KW-1185">Reference proteome</keyword>
<evidence type="ECO:0000256" key="1">
    <source>
        <dbReference type="SAM" id="Coils"/>
    </source>
</evidence>
<feature type="region of interest" description="Disordered" evidence="2">
    <location>
        <begin position="410"/>
        <end position="430"/>
    </location>
</feature>
<feature type="compositionally biased region" description="Basic and acidic residues" evidence="2">
    <location>
        <begin position="410"/>
        <end position="419"/>
    </location>
</feature>
<name>E9I1F2_DAPPU</name>
<proteinExistence type="predicted"/>
<feature type="region of interest" description="Disordered" evidence="2">
    <location>
        <begin position="702"/>
        <end position="731"/>
    </location>
</feature>
<accession>E9I1F2</accession>
<feature type="region of interest" description="Disordered" evidence="2">
    <location>
        <begin position="298"/>
        <end position="330"/>
    </location>
</feature>
<dbReference type="InParanoid" id="E9I1F2"/>